<dbReference type="AlphaFoldDB" id="A0A7W9SFI6"/>
<evidence type="ECO:0000313" key="6">
    <source>
        <dbReference type="EMBL" id="MBB6041169.1"/>
    </source>
</evidence>
<reference evidence="6 7" key="1">
    <citation type="submission" date="2020-08" db="EMBL/GenBank/DDBJ databases">
        <title>Genomic Encyclopedia of Type Strains, Phase IV (KMG-IV): sequencing the most valuable type-strain genomes for metagenomic binning, comparative biology and taxonomic classification.</title>
        <authorList>
            <person name="Goeker M."/>
        </authorList>
    </citation>
    <scope>NUCLEOTIDE SEQUENCE [LARGE SCALE GENOMIC DNA]</scope>
    <source>
        <strain evidence="6 7">DSM 17245</strain>
    </source>
</reference>
<gene>
    <name evidence="6" type="ORF">HNQ46_001146</name>
</gene>
<evidence type="ECO:0000259" key="5">
    <source>
        <dbReference type="Pfam" id="PF14257"/>
    </source>
</evidence>
<dbReference type="PROSITE" id="PS51257">
    <property type="entry name" value="PROKAR_LIPOPROTEIN"/>
    <property type="match status" value="1"/>
</dbReference>
<dbReference type="EMBL" id="JACHHH010000005">
    <property type="protein sequence ID" value="MBB6041169.1"/>
    <property type="molecule type" value="Genomic_DNA"/>
</dbReference>
<keyword evidence="3" id="KW-1133">Transmembrane helix</keyword>
<dbReference type="RefSeq" id="WP_183683743.1">
    <property type="nucleotide sequence ID" value="NZ_JACHHH010000005.1"/>
</dbReference>
<evidence type="ECO:0000256" key="2">
    <source>
        <dbReference type="SAM" id="MobiDB-lite"/>
    </source>
</evidence>
<comment type="caution">
    <text evidence="6">The sequence shown here is derived from an EMBL/GenBank/DDBJ whole genome shotgun (WGS) entry which is preliminary data.</text>
</comment>
<keyword evidence="4" id="KW-0732">Signal</keyword>
<dbReference type="Pfam" id="PF14257">
    <property type="entry name" value="DUF4349"/>
    <property type="match status" value="1"/>
</dbReference>
<keyword evidence="3" id="KW-0472">Membrane</keyword>
<evidence type="ECO:0000256" key="1">
    <source>
        <dbReference type="SAM" id="Coils"/>
    </source>
</evidence>
<sequence length="371" mass="41990">MKKRKEKRKISVLAIGYCAAILSAGVLTACSGARKDTSYSEDNSIKSAAYGDAEAERSDEAAFAGAQVAKSNAGKDSVVTKENEVPGASQGEAAEETVPEVSNPDSNTPDSNTPDVSEDPNVQISEKKIRTVNMEIDTKDIPEKAKALREKVKAMSGYVESEDFQDDDSYSDFRKMYFTIRIPKDKMDEFLTFVEGEGQIKSRNENLEDVRLQYHDAQAHKNSLEKEQERVLALMDKAENLDQLLILENRLTEIRYQLENYGSQILEYDNRINFATLNLTLTEKSKPEAREQKEEGFKDRLKTGFKENLYGIKWFFEALLFLILVYSPQIIGIAAIALLLIFLHKREQKARAMRAKAMEQESLKEQDKNIK</sequence>
<proteinExistence type="predicted"/>
<protein>
    <recommendedName>
        <fullName evidence="5">DUF4349 domain-containing protein</fullName>
    </recommendedName>
</protein>
<evidence type="ECO:0000256" key="3">
    <source>
        <dbReference type="SAM" id="Phobius"/>
    </source>
</evidence>
<keyword evidence="3" id="KW-0812">Transmembrane</keyword>
<feature type="region of interest" description="Disordered" evidence="2">
    <location>
        <begin position="68"/>
        <end position="124"/>
    </location>
</feature>
<feature type="domain" description="DUF4349" evidence="5">
    <location>
        <begin position="129"/>
        <end position="340"/>
    </location>
</feature>
<feature type="signal peptide" evidence="4">
    <location>
        <begin position="1"/>
        <end position="29"/>
    </location>
</feature>
<dbReference type="InterPro" id="IPR025645">
    <property type="entry name" value="DUF4349"/>
</dbReference>
<organism evidence="6 7">
    <name type="scientific">Oribacterium sinus</name>
    <dbReference type="NCBI Taxonomy" id="237576"/>
    <lineage>
        <taxon>Bacteria</taxon>
        <taxon>Bacillati</taxon>
        <taxon>Bacillota</taxon>
        <taxon>Clostridia</taxon>
        <taxon>Lachnospirales</taxon>
        <taxon>Lachnospiraceae</taxon>
        <taxon>Oribacterium</taxon>
    </lineage>
</organism>
<feature type="coiled-coil region" evidence="1">
    <location>
        <begin position="207"/>
        <end position="244"/>
    </location>
</feature>
<evidence type="ECO:0000256" key="4">
    <source>
        <dbReference type="SAM" id="SignalP"/>
    </source>
</evidence>
<feature type="compositionally biased region" description="Polar residues" evidence="2">
    <location>
        <begin position="103"/>
        <end position="124"/>
    </location>
</feature>
<dbReference type="GeneID" id="85014686"/>
<dbReference type="Proteomes" id="UP000522163">
    <property type="component" value="Unassembled WGS sequence"/>
</dbReference>
<name>A0A7W9SFI6_9FIRM</name>
<keyword evidence="1" id="KW-0175">Coiled coil</keyword>
<evidence type="ECO:0000313" key="7">
    <source>
        <dbReference type="Proteomes" id="UP000522163"/>
    </source>
</evidence>
<accession>A0A7W9SFI6</accession>
<feature type="transmembrane region" description="Helical" evidence="3">
    <location>
        <begin position="314"/>
        <end position="343"/>
    </location>
</feature>
<feature type="chain" id="PRO_5039455321" description="DUF4349 domain-containing protein" evidence="4">
    <location>
        <begin position="30"/>
        <end position="371"/>
    </location>
</feature>